<accession>A0ABD1XME1</accession>
<organism evidence="1 2">
    <name type="scientific">Riccia fluitans</name>
    <dbReference type="NCBI Taxonomy" id="41844"/>
    <lineage>
        <taxon>Eukaryota</taxon>
        <taxon>Viridiplantae</taxon>
        <taxon>Streptophyta</taxon>
        <taxon>Embryophyta</taxon>
        <taxon>Marchantiophyta</taxon>
        <taxon>Marchantiopsida</taxon>
        <taxon>Marchantiidae</taxon>
        <taxon>Marchantiales</taxon>
        <taxon>Ricciaceae</taxon>
        <taxon>Riccia</taxon>
    </lineage>
</organism>
<evidence type="ECO:0000313" key="1">
    <source>
        <dbReference type="EMBL" id="KAL2608698.1"/>
    </source>
</evidence>
<dbReference type="Proteomes" id="UP001605036">
    <property type="component" value="Unassembled WGS sequence"/>
</dbReference>
<dbReference type="EMBL" id="JBHFFA010000008">
    <property type="protein sequence ID" value="KAL2608698.1"/>
    <property type="molecule type" value="Genomic_DNA"/>
</dbReference>
<name>A0ABD1XME1_9MARC</name>
<gene>
    <name evidence="1" type="ORF">R1flu_027271</name>
</gene>
<dbReference type="AlphaFoldDB" id="A0ABD1XME1"/>
<keyword evidence="2" id="KW-1185">Reference proteome</keyword>
<evidence type="ECO:0000313" key="2">
    <source>
        <dbReference type="Proteomes" id="UP001605036"/>
    </source>
</evidence>
<reference evidence="1 2" key="1">
    <citation type="submission" date="2024-09" db="EMBL/GenBank/DDBJ databases">
        <title>Chromosome-scale assembly of Riccia fluitans.</title>
        <authorList>
            <person name="Paukszto L."/>
            <person name="Sawicki J."/>
            <person name="Karawczyk K."/>
            <person name="Piernik-Szablinska J."/>
            <person name="Szczecinska M."/>
            <person name="Mazdziarz M."/>
        </authorList>
    </citation>
    <scope>NUCLEOTIDE SEQUENCE [LARGE SCALE GENOMIC DNA]</scope>
    <source>
        <strain evidence="1">Rf_01</strain>
        <tissue evidence="1">Aerial parts of the thallus</tissue>
    </source>
</reference>
<comment type="caution">
    <text evidence="1">The sequence shown here is derived from an EMBL/GenBank/DDBJ whole genome shotgun (WGS) entry which is preliminary data.</text>
</comment>
<protein>
    <submittedName>
        <fullName evidence="1">Uncharacterized protein</fullName>
    </submittedName>
</protein>
<proteinExistence type="predicted"/>
<sequence>MRMSREAEVAVTWHLRSGSPDVQGRGVNCACNVASTAKVEVATWQEVARETRRRIARSQSRVWIGSVPHLWSTGHGYQILAARLPTRPSRVPIIPQTLVRAALMG</sequence>